<sequence>MVERGRWEREDTKTQTVNKSQRFIILECIRYDLPSTGRQPWLSSRKSTNSSHLRLPCETTKLSLLFWMTFFRLRLLLATPGNPVFLPPKRRIVCLTSCGIILSQERKCVRLLVTSARAIEELLLQTATEQQQECVVLFGQSCERSSDESEWNSVTGRITVKKAAMGERESLLSFMERNKRW</sequence>
<protein>
    <submittedName>
        <fullName evidence="1">Uncharacterized protein</fullName>
    </submittedName>
</protein>
<proteinExistence type="predicted"/>
<dbReference type="Proteomes" id="UP001605036">
    <property type="component" value="Unassembled WGS sequence"/>
</dbReference>
<dbReference type="EMBL" id="JBHFFA010000004">
    <property type="protein sequence ID" value="KAL2631409.1"/>
    <property type="molecule type" value="Genomic_DNA"/>
</dbReference>
<evidence type="ECO:0000313" key="1">
    <source>
        <dbReference type="EMBL" id="KAL2631409.1"/>
    </source>
</evidence>
<dbReference type="AlphaFoldDB" id="A0ABD1YLV8"/>
<keyword evidence="2" id="KW-1185">Reference proteome</keyword>
<comment type="caution">
    <text evidence="1">The sequence shown here is derived from an EMBL/GenBank/DDBJ whole genome shotgun (WGS) entry which is preliminary data.</text>
</comment>
<gene>
    <name evidence="1" type="ORF">R1flu_016095</name>
</gene>
<accession>A0ABD1YLV8</accession>
<organism evidence="1 2">
    <name type="scientific">Riccia fluitans</name>
    <dbReference type="NCBI Taxonomy" id="41844"/>
    <lineage>
        <taxon>Eukaryota</taxon>
        <taxon>Viridiplantae</taxon>
        <taxon>Streptophyta</taxon>
        <taxon>Embryophyta</taxon>
        <taxon>Marchantiophyta</taxon>
        <taxon>Marchantiopsida</taxon>
        <taxon>Marchantiidae</taxon>
        <taxon>Marchantiales</taxon>
        <taxon>Ricciaceae</taxon>
        <taxon>Riccia</taxon>
    </lineage>
</organism>
<name>A0ABD1YLV8_9MARC</name>
<evidence type="ECO:0000313" key="2">
    <source>
        <dbReference type="Proteomes" id="UP001605036"/>
    </source>
</evidence>
<reference evidence="1 2" key="1">
    <citation type="submission" date="2024-09" db="EMBL/GenBank/DDBJ databases">
        <title>Chromosome-scale assembly of Riccia fluitans.</title>
        <authorList>
            <person name="Paukszto L."/>
            <person name="Sawicki J."/>
            <person name="Karawczyk K."/>
            <person name="Piernik-Szablinska J."/>
            <person name="Szczecinska M."/>
            <person name="Mazdziarz M."/>
        </authorList>
    </citation>
    <scope>NUCLEOTIDE SEQUENCE [LARGE SCALE GENOMIC DNA]</scope>
    <source>
        <strain evidence="1">Rf_01</strain>
        <tissue evidence="1">Aerial parts of the thallus</tissue>
    </source>
</reference>